<keyword evidence="4 11" id="KW-0808">Transferase</keyword>
<dbReference type="PANTHER" id="PTHR30474:SF1">
    <property type="entry name" value="PEPTIDOGLYCAN GLYCOSYLTRANSFERASE MRDB"/>
    <property type="match status" value="1"/>
</dbReference>
<keyword evidence="9 11" id="KW-0472">Membrane</keyword>
<dbReference type="Pfam" id="PF01098">
    <property type="entry name" value="FTSW_RODA_SPOVE"/>
    <property type="match status" value="1"/>
</dbReference>
<dbReference type="GO" id="GO:0005886">
    <property type="term" value="C:plasma membrane"/>
    <property type="evidence" value="ECO:0007669"/>
    <property type="project" value="UniProtKB-SubCell"/>
</dbReference>
<dbReference type="HAMAP" id="MF_02079">
    <property type="entry name" value="PGT_RodA"/>
    <property type="match status" value="1"/>
</dbReference>
<proteinExistence type="inferred from homology"/>
<evidence type="ECO:0000256" key="5">
    <source>
        <dbReference type="ARBA" id="ARBA00022692"/>
    </source>
</evidence>
<dbReference type="RefSeq" id="WP_123522810.1">
    <property type="nucleotide sequence ID" value="NZ_JBHLWF010000073.1"/>
</dbReference>
<dbReference type="GO" id="GO:0051301">
    <property type="term" value="P:cell division"/>
    <property type="evidence" value="ECO:0007669"/>
    <property type="project" value="InterPro"/>
</dbReference>
<comment type="function">
    <text evidence="11">Peptidoglycan polymerase that is essential for cell wall elongation.</text>
</comment>
<keyword evidence="5 11" id="KW-0812">Transmembrane</keyword>
<feature type="transmembrane region" description="Helical" evidence="11">
    <location>
        <begin position="183"/>
        <end position="202"/>
    </location>
</feature>
<dbReference type="GO" id="GO:0032153">
    <property type="term" value="C:cell division site"/>
    <property type="evidence" value="ECO:0007669"/>
    <property type="project" value="TreeGrafter"/>
</dbReference>
<dbReference type="GO" id="GO:0009252">
    <property type="term" value="P:peptidoglycan biosynthetic process"/>
    <property type="evidence" value="ECO:0007669"/>
    <property type="project" value="UniProtKB-UniRule"/>
</dbReference>
<gene>
    <name evidence="11" type="primary">mrdB</name>
    <name evidence="11" type="synonym">rodA</name>
    <name evidence="12" type="ORF">EDC25_1358</name>
</gene>
<comment type="pathway">
    <text evidence="11">Cell wall biogenesis; peptidoglycan biosynthesis.</text>
</comment>
<dbReference type="InterPro" id="IPR011923">
    <property type="entry name" value="RodA/MrdB"/>
</dbReference>
<keyword evidence="10 11" id="KW-0961">Cell wall biogenesis/degradation</keyword>
<evidence type="ECO:0000256" key="1">
    <source>
        <dbReference type="ARBA" id="ARBA00004141"/>
    </source>
</evidence>
<dbReference type="InterPro" id="IPR001182">
    <property type="entry name" value="FtsW/RodA"/>
</dbReference>
<keyword evidence="11" id="KW-0997">Cell inner membrane</keyword>
<keyword evidence="3 11" id="KW-0328">Glycosyltransferase</keyword>
<feature type="transmembrane region" description="Helical" evidence="11">
    <location>
        <begin position="336"/>
        <end position="358"/>
    </location>
</feature>
<comment type="similarity">
    <text evidence="11">Belongs to the SEDS family. MrdB/RodA subfamily.</text>
</comment>
<keyword evidence="7 11" id="KW-0573">Peptidoglycan synthesis</keyword>
<feature type="transmembrane region" description="Helical" evidence="11">
    <location>
        <begin position="136"/>
        <end position="153"/>
    </location>
</feature>
<feature type="transmembrane region" description="Helical" evidence="11">
    <location>
        <begin position="303"/>
        <end position="330"/>
    </location>
</feature>
<dbReference type="GO" id="GO:0071555">
    <property type="term" value="P:cell wall organization"/>
    <property type="evidence" value="ECO:0007669"/>
    <property type="project" value="UniProtKB-KW"/>
</dbReference>
<evidence type="ECO:0000256" key="4">
    <source>
        <dbReference type="ARBA" id="ARBA00022679"/>
    </source>
</evidence>
<accession>A0A4R3L0Z9</accession>
<evidence type="ECO:0000256" key="8">
    <source>
        <dbReference type="ARBA" id="ARBA00022989"/>
    </source>
</evidence>
<dbReference type="GO" id="GO:0015648">
    <property type="term" value="F:lipid-linked peptidoglycan transporter activity"/>
    <property type="evidence" value="ECO:0007669"/>
    <property type="project" value="TreeGrafter"/>
</dbReference>
<feature type="transmembrane region" description="Helical" evidence="11">
    <location>
        <begin position="270"/>
        <end position="291"/>
    </location>
</feature>
<dbReference type="NCBIfam" id="TIGR02210">
    <property type="entry name" value="rodA_shape"/>
    <property type="match status" value="1"/>
</dbReference>
<protein>
    <recommendedName>
        <fullName evidence="11">Peptidoglycan glycosyltransferase MrdB</fullName>
        <shortName evidence="11">PGT</shortName>
        <ecNumber evidence="11">2.4.99.28</ecNumber>
    </recommendedName>
    <alternativeName>
        <fullName evidence="11">Cell elongation protein RodA</fullName>
    </alternativeName>
    <alternativeName>
        <fullName evidence="11">Cell wall polymerase</fullName>
    </alternativeName>
    <alternativeName>
        <fullName evidence="11">Peptidoglycan polymerase</fullName>
        <shortName evidence="11">PG polymerase</shortName>
    </alternativeName>
</protein>
<keyword evidence="8 11" id="KW-1133">Transmembrane helix</keyword>
<dbReference type="OrthoDB" id="9768187at2"/>
<name>A0A4R3L0Z9_9GAMM</name>
<feature type="transmembrane region" description="Helical" evidence="11">
    <location>
        <begin position="77"/>
        <end position="93"/>
    </location>
</feature>
<evidence type="ECO:0000256" key="3">
    <source>
        <dbReference type="ARBA" id="ARBA00022676"/>
    </source>
</evidence>
<dbReference type="EMBL" id="SMAF01000035">
    <property type="protein sequence ID" value="TCS92372.1"/>
    <property type="molecule type" value="Genomic_DNA"/>
</dbReference>
<keyword evidence="6 11" id="KW-0133">Cell shape</keyword>
<dbReference type="InterPro" id="IPR018365">
    <property type="entry name" value="Cell_cycle_FtsW-rel_CS"/>
</dbReference>
<dbReference type="PANTHER" id="PTHR30474">
    <property type="entry name" value="CELL CYCLE PROTEIN"/>
    <property type="match status" value="1"/>
</dbReference>
<evidence type="ECO:0000313" key="12">
    <source>
        <dbReference type="EMBL" id="TCS92372.1"/>
    </source>
</evidence>
<dbReference type="GO" id="GO:0008360">
    <property type="term" value="P:regulation of cell shape"/>
    <property type="evidence" value="ECO:0007669"/>
    <property type="project" value="UniProtKB-KW"/>
</dbReference>
<evidence type="ECO:0000313" key="13">
    <source>
        <dbReference type="Proteomes" id="UP000294599"/>
    </source>
</evidence>
<evidence type="ECO:0000256" key="2">
    <source>
        <dbReference type="ARBA" id="ARBA00022475"/>
    </source>
</evidence>
<feature type="transmembrane region" description="Helical" evidence="11">
    <location>
        <begin position="159"/>
        <end position="176"/>
    </location>
</feature>
<dbReference type="AlphaFoldDB" id="A0A4R3L0Z9"/>
<reference evidence="12 13" key="1">
    <citation type="submission" date="2019-03" db="EMBL/GenBank/DDBJ databases">
        <title>Genomic Encyclopedia of Type Strains, Phase IV (KMG-IV): sequencing the most valuable type-strain genomes for metagenomic binning, comparative biology and taxonomic classification.</title>
        <authorList>
            <person name="Goeker M."/>
        </authorList>
    </citation>
    <scope>NUCLEOTIDE SEQUENCE [LARGE SCALE GENOMIC DNA]</scope>
    <source>
        <strain evidence="12 13">DSM 21944</strain>
    </source>
</reference>
<dbReference type="EC" id="2.4.99.28" evidence="11"/>
<comment type="subcellular location">
    <subcellularLocation>
        <location evidence="11">Cell inner membrane</location>
        <topology evidence="11">Multi-pass membrane protein</topology>
    </subcellularLocation>
    <subcellularLocation>
        <location evidence="1">Membrane</location>
        <topology evidence="1">Multi-pass membrane protein</topology>
    </subcellularLocation>
</comment>
<keyword evidence="13" id="KW-1185">Reference proteome</keyword>
<sequence>MSKRAASRLRSWTGGYDPWLLLALALLAALGMVVLHSAGAADAQLAWRHGIRLGVGLALLLAIAQMPLPWLRSVSPWLFLGSIILLLLVALFGEGRGAQSWLRLGPLRFQPSELVKLSLPMMLAWLLHSQTLPPRLGVVLAALGVAAVPVLLIAEQPDLGTAVLVAASAGCLIFLAGLSWRWILGLIGTLSVAAPVLWHFMWEHQRNRIRTFLDPEADPLGHGWNVIQAKIAVGSGGLSGKGYMQGTQSQLDFLPEHTTDFAVAVLAEEFGFVGICLLLVLCVLIGVRGAVIANRARDTYSRLLAGTLALTFLVYVLVNTAMVAGLVPVVGVPMPFISYGGTSTVTLLTGFGIILGVNRHQHRRRLRRQAL</sequence>
<dbReference type="GO" id="GO:0008955">
    <property type="term" value="F:peptidoglycan glycosyltransferase activity"/>
    <property type="evidence" value="ECO:0007669"/>
    <property type="project" value="UniProtKB-UniRule"/>
</dbReference>
<dbReference type="Proteomes" id="UP000294599">
    <property type="component" value="Unassembled WGS sequence"/>
</dbReference>
<keyword evidence="2 11" id="KW-1003">Cell membrane</keyword>
<evidence type="ECO:0000256" key="7">
    <source>
        <dbReference type="ARBA" id="ARBA00022984"/>
    </source>
</evidence>
<evidence type="ECO:0000256" key="9">
    <source>
        <dbReference type="ARBA" id="ARBA00023136"/>
    </source>
</evidence>
<dbReference type="PROSITE" id="PS00428">
    <property type="entry name" value="FTSW_RODA_SPOVE"/>
    <property type="match status" value="1"/>
</dbReference>
<evidence type="ECO:0000256" key="10">
    <source>
        <dbReference type="ARBA" id="ARBA00023316"/>
    </source>
</evidence>
<dbReference type="UniPathway" id="UPA00219"/>
<comment type="caution">
    <text evidence="12">The sequence shown here is derived from an EMBL/GenBank/DDBJ whole genome shotgun (WGS) entry which is preliminary data.</text>
</comment>
<evidence type="ECO:0000256" key="11">
    <source>
        <dbReference type="HAMAP-Rule" id="MF_02079"/>
    </source>
</evidence>
<feature type="transmembrane region" description="Helical" evidence="11">
    <location>
        <begin position="50"/>
        <end position="70"/>
    </location>
</feature>
<evidence type="ECO:0000256" key="6">
    <source>
        <dbReference type="ARBA" id="ARBA00022960"/>
    </source>
</evidence>
<comment type="catalytic activity">
    <reaction evidence="11">
        <text>[GlcNAc-(1-&gt;4)-Mur2Ac(oyl-L-Ala-gamma-D-Glu-L-Lys-D-Ala-D-Ala)](n)-di-trans,octa-cis-undecaprenyl diphosphate + beta-D-GlcNAc-(1-&gt;4)-Mur2Ac(oyl-L-Ala-gamma-D-Glu-L-Lys-D-Ala-D-Ala)-di-trans,octa-cis-undecaprenyl diphosphate = [GlcNAc-(1-&gt;4)-Mur2Ac(oyl-L-Ala-gamma-D-Glu-L-Lys-D-Ala-D-Ala)](n+1)-di-trans,octa-cis-undecaprenyl diphosphate + di-trans,octa-cis-undecaprenyl diphosphate + H(+)</text>
        <dbReference type="Rhea" id="RHEA:23708"/>
        <dbReference type="Rhea" id="RHEA-COMP:9602"/>
        <dbReference type="Rhea" id="RHEA-COMP:9603"/>
        <dbReference type="ChEBI" id="CHEBI:15378"/>
        <dbReference type="ChEBI" id="CHEBI:58405"/>
        <dbReference type="ChEBI" id="CHEBI:60033"/>
        <dbReference type="ChEBI" id="CHEBI:78435"/>
        <dbReference type="EC" id="2.4.99.28"/>
    </reaction>
</comment>
<organism evidence="12 13">
    <name type="scientific">Pseudofulvimonas gallinarii</name>
    <dbReference type="NCBI Taxonomy" id="634155"/>
    <lineage>
        <taxon>Bacteria</taxon>
        <taxon>Pseudomonadati</taxon>
        <taxon>Pseudomonadota</taxon>
        <taxon>Gammaproteobacteria</taxon>
        <taxon>Lysobacterales</taxon>
        <taxon>Rhodanobacteraceae</taxon>
        <taxon>Pseudofulvimonas</taxon>
    </lineage>
</organism>